<dbReference type="KEGG" id="pdp:PDIP_54960"/>
<dbReference type="AlphaFoldDB" id="K9FTB1"/>
<dbReference type="EMBL" id="AKCU01000370">
    <property type="protein sequence ID" value="EKV11757.1"/>
    <property type="molecule type" value="Genomic_DNA"/>
</dbReference>
<comment type="caution">
    <text evidence="1">The sequence shown here is derived from an EMBL/GenBank/DDBJ whole genome shotgun (WGS) entry which is preliminary data.</text>
</comment>
<dbReference type="VEuPathDB" id="FungiDB:PDIP_54960"/>
<dbReference type="OrthoDB" id="4232233at2759"/>
<name>K9FTB1_PEND1</name>
<dbReference type="Proteomes" id="UP000009886">
    <property type="component" value="Unassembled WGS sequence"/>
</dbReference>
<organism evidence="1 2">
    <name type="scientific">Penicillium digitatum (strain Pd1 / CECT 20795)</name>
    <name type="common">Green mold</name>
    <dbReference type="NCBI Taxonomy" id="1170230"/>
    <lineage>
        <taxon>Eukaryota</taxon>
        <taxon>Fungi</taxon>
        <taxon>Dikarya</taxon>
        <taxon>Ascomycota</taxon>
        <taxon>Pezizomycotina</taxon>
        <taxon>Eurotiomycetes</taxon>
        <taxon>Eurotiomycetidae</taxon>
        <taxon>Eurotiales</taxon>
        <taxon>Aspergillaceae</taxon>
        <taxon>Penicillium</taxon>
    </lineage>
</organism>
<protein>
    <submittedName>
        <fullName evidence="1">Uncharacterized protein</fullName>
    </submittedName>
</protein>
<accession>K9FTB1</accession>
<evidence type="ECO:0000313" key="1">
    <source>
        <dbReference type="EMBL" id="EKV11757.1"/>
    </source>
</evidence>
<proteinExistence type="predicted"/>
<evidence type="ECO:0000313" key="2">
    <source>
        <dbReference type="Proteomes" id="UP000009886"/>
    </source>
</evidence>
<dbReference type="HOGENOM" id="CLU_1635962_0_0_1"/>
<reference evidence="2" key="1">
    <citation type="journal article" date="2012" name="BMC Genomics">
        <title>Genome sequence of the necrotrophic fungus Penicillium digitatum, the main postharvest pathogen of citrus.</title>
        <authorList>
            <person name="Marcet-Houben M."/>
            <person name="Ballester A.-R."/>
            <person name="de la Fuente B."/>
            <person name="Harries E."/>
            <person name="Marcos J.F."/>
            <person name="Gonzalez-Candelas L."/>
            <person name="Gabaldon T."/>
        </authorList>
    </citation>
    <scope>NUCLEOTIDE SEQUENCE [LARGE SCALE GENOMIC DNA]</scope>
    <source>
        <strain evidence="2">Pd1 / CECT 20795</strain>
    </source>
</reference>
<gene>
    <name evidence="1" type="ORF">PDIP_54960</name>
</gene>
<sequence>MHCLSSASLRSLLPKWIQSLWFPPGEQIRERLDHTVPTVPSSYTRTEPAVYRPQISEVAYKVTKPLPVCISNQKERLPWTHTKPLENYISTQPRAISMRFDDNTDCGTIVLPDIPPGVKFVKGKITYMGEEHPSPDWSTMCLKTNKLAVIMLSNISQEPSLQ</sequence>